<dbReference type="Pfam" id="PF09717">
    <property type="entry name" value="CPW_WPC"/>
    <property type="match status" value="1"/>
</dbReference>
<dbReference type="EMBL" id="CP056065">
    <property type="protein sequence ID" value="UKJ87616.1"/>
    <property type="molecule type" value="Genomic_DNA"/>
</dbReference>
<proteinExistence type="predicted"/>
<dbReference type="AlphaFoldDB" id="A0A976QR28"/>
<feature type="domain" description="CPW-WPC" evidence="1">
    <location>
        <begin position="74"/>
        <end position="129"/>
    </location>
</feature>
<reference evidence="2" key="1">
    <citation type="submission" date="2022-07" db="EMBL/GenBank/DDBJ databases">
        <title>Evaluation of T. orientalis genome assembly methods using nanopore sequencing and analysis of variation between genomes.</title>
        <authorList>
            <person name="Yam J."/>
            <person name="Micallef M.L."/>
            <person name="Liu M."/>
            <person name="Djordjevic S.P."/>
            <person name="Bogema D.R."/>
            <person name="Jenkins C."/>
        </authorList>
    </citation>
    <scope>NUCLEOTIDE SEQUENCE</scope>
    <source>
        <strain evidence="2">Fish Creek</strain>
    </source>
</reference>
<accession>A0A976QR28</accession>
<evidence type="ECO:0000313" key="2">
    <source>
        <dbReference type="EMBL" id="UKJ87616.1"/>
    </source>
</evidence>
<dbReference type="Proteomes" id="UP000244803">
    <property type="component" value="Chromosome 1"/>
</dbReference>
<name>A0A976QR28_THEOR</name>
<evidence type="ECO:0000313" key="3">
    <source>
        <dbReference type="Proteomes" id="UP000244803"/>
    </source>
</evidence>
<evidence type="ECO:0000259" key="1">
    <source>
        <dbReference type="Pfam" id="PF09717"/>
    </source>
</evidence>
<gene>
    <name evidence="2" type="ORF">MACJ_000052</name>
</gene>
<organism evidence="2 3">
    <name type="scientific">Theileria orientalis</name>
    <dbReference type="NCBI Taxonomy" id="68886"/>
    <lineage>
        <taxon>Eukaryota</taxon>
        <taxon>Sar</taxon>
        <taxon>Alveolata</taxon>
        <taxon>Apicomplexa</taxon>
        <taxon>Aconoidasida</taxon>
        <taxon>Piroplasmida</taxon>
        <taxon>Theileriidae</taxon>
        <taxon>Theileria</taxon>
    </lineage>
</organism>
<sequence>MAFVTDLTSKLKIASESVPTQADVVHSFTTSFYLQIAKIKSIDAEEMRKIDDKIKKEESESMKEHGSCGDVSYVRDYSFECPEGWVLTTDGSCWFVRSVITAFRGMNYRGNCDSKQSFKWFSVGQKKDIFRSTNAVLFGLENSLSRRPGTRLANYSWFMEVFVFFSFYPPLRSTSLTVG</sequence>
<dbReference type="InterPro" id="IPR006387">
    <property type="entry name" value="CPW_WPC_dom"/>
</dbReference>
<protein>
    <recommendedName>
        <fullName evidence="1">CPW-WPC domain-containing protein</fullName>
    </recommendedName>
</protein>
<dbReference type="OrthoDB" id="364977at2759"/>